<organism evidence="2 3">
    <name type="scientific">Caerostris extrusa</name>
    <name type="common">Bark spider</name>
    <name type="synonym">Caerostris bankana</name>
    <dbReference type="NCBI Taxonomy" id="172846"/>
    <lineage>
        <taxon>Eukaryota</taxon>
        <taxon>Metazoa</taxon>
        <taxon>Ecdysozoa</taxon>
        <taxon>Arthropoda</taxon>
        <taxon>Chelicerata</taxon>
        <taxon>Arachnida</taxon>
        <taxon>Araneae</taxon>
        <taxon>Araneomorphae</taxon>
        <taxon>Entelegynae</taxon>
        <taxon>Araneoidea</taxon>
        <taxon>Araneidae</taxon>
        <taxon>Caerostris</taxon>
    </lineage>
</organism>
<comment type="caution">
    <text evidence="2">The sequence shown here is derived from an EMBL/GenBank/DDBJ whole genome shotgun (WGS) entry which is preliminary data.</text>
</comment>
<gene>
    <name evidence="2" type="ORF">CEXT_573071</name>
</gene>
<protein>
    <submittedName>
        <fullName evidence="2">Uncharacterized protein</fullName>
    </submittedName>
</protein>
<name>A0AAV4WMZ1_CAEEX</name>
<dbReference type="Proteomes" id="UP001054945">
    <property type="component" value="Unassembled WGS sequence"/>
</dbReference>
<accession>A0AAV4WMZ1</accession>
<dbReference type="AlphaFoldDB" id="A0AAV4WMZ1"/>
<dbReference type="EMBL" id="BPLR01016439">
    <property type="protein sequence ID" value="GIY83876.1"/>
    <property type="molecule type" value="Genomic_DNA"/>
</dbReference>
<evidence type="ECO:0000313" key="2">
    <source>
        <dbReference type="EMBL" id="GIY83876.1"/>
    </source>
</evidence>
<feature type="region of interest" description="Disordered" evidence="1">
    <location>
        <begin position="1"/>
        <end position="39"/>
    </location>
</feature>
<reference evidence="2 3" key="1">
    <citation type="submission" date="2021-06" db="EMBL/GenBank/DDBJ databases">
        <title>Caerostris extrusa draft genome.</title>
        <authorList>
            <person name="Kono N."/>
            <person name="Arakawa K."/>
        </authorList>
    </citation>
    <scope>NUCLEOTIDE SEQUENCE [LARGE SCALE GENOMIC DNA]</scope>
</reference>
<sequence length="81" mass="10028">MKEKEKEYSNWKRRDFDNEERQELEQEKLTEKKDPAEQRPFCFHWEGEEGGQRLEQKRTSDDLIEWNGKTRFSRSYAGDRR</sequence>
<evidence type="ECO:0000256" key="1">
    <source>
        <dbReference type="SAM" id="MobiDB-lite"/>
    </source>
</evidence>
<keyword evidence="3" id="KW-1185">Reference proteome</keyword>
<feature type="compositionally biased region" description="Basic and acidic residues" evidence="1">
    <location>
        <begin position="1"/>
        <end position="37"/>
    </location>
</feature>
<proteinExistence type="predicted"/>
<evidence type="ECO:0000313" key="3">
    <source>
        <dbReference type="Proteomes" id="UP001054945"/>
    </source>
</evidence>